<dbReference type="PANTHER" id="PTHR30035:SF3">
    <property type="entry name" value="INTERMEMBRANE PHOSPHOLIPID TRANSPORT SYSTEM LIPOPROTEIN MLAA"/>
    <property type="match status" value="1"/>
</dbReference>
<comment type="similarity">
    <text evidence="1">Belongs to the MlaA family.</text>
</comment>
<dbReference type="GeneID" id="82534878"/>
<dbReference type="Proteomes" id="UP000256650">
    <property type="component" value="Unassembled WGS sequence"/>
</dbReference>
<dbReference type="GO" id="GO:0120010">
    <property type="term" value="P:intermembrane phospholipid transfer"/>
    <property type="evidence" value="ECO:0007669"/>
    <property type="project" value="TreeGrafter"/>
</dbReference>
<comment type="caution">
    <text evidence="3">The sequence shown here is derived from an EMBL/GenBank/DDBJ whole genome shotgun (WGS) entry which is preliminary data.</text>
</comment>
<dbReference type="EMBL" id="NXLS01000001">
    <property type="protein sequence ID" value="RDU64423.1"/>
    <property type="molecule type" value="Genomic_DNA"/>
</dbReference>
<dbReference type="PRINTS" id="PR01805">
    <property type="entry name" value="VACJLIPOPROT"/>
</dbReference>
<evidence type="ECO:0000313" key="4">
    <source>
        <dbReference type="Proteomes" id="UP000256650"/>
    </source>
</evidence>
<dbReference type="Pfam" id="PF04333">
    <property type="entry name" value="MlaA"/>
    <property type="match status" value="1"/>
</dbReference>
<sequence length="249" mass="28284">MHKLLLVFLLGLFVYAQDSIEKESLQPTQKEEFLNDFENEYKQQTPVKDPLIRYNRLMHNINWGIYDYVISPTLDAYNYAMPLGFRLGIYNFFDNLASPLRFLASLLAGEPKVAMDELGRFALNSTAGILGIFDIASQNGLYSHHNDFGITLGKWGMGSEFHLVLPLLGPSNFRDTLTLPLNALAYPTNYIQPSELAIGAGVLEVANYSARHKATLDSLYQDSLDSYLLFRDSYEQRRNELILENKGNK</sequence>
<name>A0A3D8IH23_9HELI</name>
<gene>
    <name evidence="3" type="ORF">CQA43_01025</name>
</gene>
<dbReference type="RefSeq" id="WP_115550757.1">
    <property type="nucleotide sequence ID" value="NZ_CAONBV010000107.1"/>
</dbReference>
<accession>A0A3D8IH23</accession>
<protein>
    <recommendedName>
        <fullName evidence="5">ABC transporter</fullName>
    </recommendedName>
</protein>
<dbReference type="PANTHER" id="PTHR30035">
    <property type="entry name" value="LIPOPROTEIN VACJ-RELATED"/>
    <property type="match status" value="1"/>
</dbReference>
<keyword evidence="2" id="KW-0732">Signal</keyword>
<dbReference type="GO" id="GO:0016020">
    <property type="term" value="C:membrane"/>
    <property type="evidence" value="ECO:0007669"/>
    <property type="project" value="InterPro"/>
</dbReference>
<evidence type="ECO:0000256" key="1">
    <source>
        <dbReference type="ARBA" id="ARBA00010634"/>
    </source>
</evidence>
<evidence type="ECO:0000313" key="3">
    <source>
        <dbReference type="EMBL" id="RDU64423.1"/>
    </source>
</evidence>
<proteinExistence type="inferred from homology"/>
<evidence type="ECO:0008006" key="5">
    <source>
        <dbReference type="Google" id="ProtNLM"/>
    </source>
</evidence>
<organism evidence="3 4">
    <name type="scientific">Helicobacter ganmani</name>
    <dbReference type="NCBI Taxonomy" id="60246"/>
    <lineage>
        <taxon>Bacteria</taxon>
        <taxon>Pseudomonadati</taxon>
        <taxon>Campylobacterota</taxon>
        <taxon>Epsilonproteobacteria</taxon>
        <taxon>Campylobacterales</taxon>
        <taxon>Helicobacteraceae</taxon>
        <taxon>Helicobacter</taxon>
    </lineage>
</organism>
<evidence type="ECO:0000256" key="2">
    <source>
        <dbReference type="ARBA" id="ARBA00022729"/>
    </source>
</evidence>
<dbReference type="InterPro" id="IPR007428">
    <property type="entry name" value="MlaA"/>
</dbReference>
<dbReference type="AlphaFoldDB" id="A0A3D8IH23"/>
<dbReference type="OrthoDB" id="9785326at2"/>
<keyword evidence="4" id="KW-1185">Reference proteome</keyword>
<reference evidence="3 4" key="1">
    <citation type="submission" date="2018-04" db="EMBL/GenBank/DDBJ databases">
        <title>Novel Campyloabacter and Helicobacter Species and Strains.</title>
        <authorList>
            <person name="Mannion A.J."/>
            <person name="Shen Z."/>
            <person name="Fox J.G."/>
        </authorList>
    </citation>
    <scope>NUCLEOTIDE SEQUENCE [LARGE SCALE GENOMIC DNA]</scope>
    <source>
        <strain evidence="3 4">MIT 99-5101</strain>
    </source>
</reference>